<dbReference type="EMBL" id="JALPQF010000002">
    <property type="protein sequence ID" value="MCK8479661.1"/>
    <property type="molecule type" value="Genomic_DNA"/>
</dbReference>
<keyword evidence="2" id="KW-1185">Reference proteome</keyword>
<proteinExistence type="predicted"/>
<name>A0ABT0H5M1_9FLAO</name>
<evidence type="ECO:0000313" key="1">
    <source>
        <dbReference type="EMBL" id="MCK8479661.1"/>
    </source>
</evidence>
<evidence type="ECO:0000313" key="2">
    <source>
        <dbReference type="Proteomes" id="UP001203687"/>
    </source>
</evidence>
<sequence length="122" mass="13529">MSAPKFKATMTIPKNGMEEWNDIMQNPPKTLPQGINEDNYIVASCAKFSDGVTIFGGVAVGAKSQDFNYPLFMVFDKNMHQVGGWPIDTSDWDSWSARSIQFAVDPNDEDGNYLLDIVEATS</sequence>
<comment type="caution">
    <text evidence="1">The sequence shown here is derived from an EMBL/GenBank/DDBJ whole genome shotgun (WGS) entry which is preliminary data.</text>
</comment>
<organism evidence="1 2">
    <name type="scientific">Psychroserpens algicola</name>
    <dbReference type="NCBI Taxonomy" id="1719034"/>
    <lineage>
        <taxon>Bacteria</taxon>
        <taxon>Pseudomonadati</taxon>
        <taxon>Bacteroidota</taxon>
        <taxon>Flavobacteriia</taxon>
        <taxon>Flavobacteriales</taxon>
        <taxon>Flavobacteriaceae</taxon>
        <taxon>Psychroserpens</taxon>
    </lineage>
</organism>
<dbReference type="RefSeq" id="WP_248411932.1">
    <property type="nucleotide sequence ID" value="NZ_JALPQF010000002.1"/>
</dbReference>
<dbReference type="Proteomes" id="UP001203687">
    <property type="component" value="Unassembled WGS sequence"/>
</dbReference>
<protein>
    <submittedName>
        <fullName evidence="1">Uncharacterized protein</fullName>
    </submittedName>
</protein>
<reference evidence="1" key="1">
    <citation type="submission" date="2022-04" db="EMBL/GenBank/DDBJ databases">
        <authorList>
            <person name="Ren T."/>
        </authorList>
    </citation>
    <scope>NUCLEOTIDE SEQUENCE</scope>
    <source>
        <strain evidence="1">F63249</strain>
    </source>
</reference>
<accession>A0ABT0H5M1</accession>
<gene>
    <name evidence="1" type="ORF">MUY34_03455</name>
</gene>